<reference evidence="2 3" key="1">
    <citation type="journal article" date="2016" name="Front. Microbiol.">
        <title>Comparative Genomics Analysis of Streptomyces Species Reveals Their Adaptation to the Marine Environment and Their Diversity at the Genomic Level.</title>
        <authorList>
            <person name="Tian X."/>
            <person name="Zhang Z."/>
            <person name="Yang T."/>
            <person name="Chen M."/>
            <person name="Li J."/>
            <person name="Chen F."/>
            <person name="Yang J."/>
            <person name="Li W."/>
            <person name="Zhang B."/>
            <person name="Zhang Z."/>
            <person name="Wu J."/>
            <person name="Zhang C."/>
            <person name="Long L."/>
            <person name="Xiao J."/>
        </authorList>
    </citation>
    <scope>NUCLEOTIDE SEQUENCE [LARGE SCALE GENOMIC DNA]</scope>
    <source>
        <strain evidence="2 3">SCSIO 10429</strain>
    </source>
</reference>
<feature type="region of interest" description="Disordered" evidence="1">
    <location>
        <begin position="48"/>
        <end position="131"/>
    </location>
</feature>
<gene>
    <name evidence="2" type="ORF">AN218_28450</name>
</gene>
<evidence type="ECO:0000313" key="2">
    <source>
        <dbReference type="EMBL" id="OEV07871.1"/>
    </source>
</evidence>
<dbReference type="Proteomes" id="UP000176005">
    <property type="component" value="Unassembled WGS sequence"/>
</dbReference>
<dbReference type="AlphaFoldDB" id="A0A1E7KVB8"/>
<dbReference type="EMBL" id="LJGW01000462">
    <property type="protein sequence ID" value="OEV07871.1"/>
    <property type="molecule type" value="Genomic_DNA"/>
</dbReference>
<proteinExistence type="predicted"/>
<evidence type="ECO:0000313" key="3">
    <source>
        <dbReference type="Proteomes" id="UP000176005"/>
    </source>
</evidence>
<comment type="caution">
    <text evidence="2">The sequence shown here is derived from an EMBL/GenBank/DDBJ whole genome shotgun (WGS) entry which is preliminary data.</text>
</comment>
<dbReference type="RefSeq" id="WP_070019993.1">
    <property type="nucleotide sequence ID" value="NZ_LJGW01000462.1"/>
</dbReference>
<feature type="compositionally biased region" description="Low complexity" evidence="1">
    <location>
        <begin position="117"/>
        <end position="131"/>
    </location>
</feature>
<evidence type="ECO:0000256" key="1">
    <source>
        <dbReference type="SAM" id="MobiDB-lite"/>
    </source>
</evidence>
<keyword evidence="3" id="KW-1185">Reference proteome</keyword>
<name>A0A1E7KVB8_9ACTN</name>
<feature type="compositionally biased region" description="Basic and acidic residues" evidence="1">
    <location>
        <begin position="99"/>
        <end position="113"/>
    </location>
</feature>
<sequence>MGHTSFIVQTGADDDVLTAPRTQFAELTGAYWLEPIYAGLAHEWNRQGRTVPGTSRERRRVLPDGSLEPEPPDGTGPADVAEAADSADATAGSGASEEQAERAARAERAERSGRGSGAALRALPAATDVPG</sequence>
<accession>A0A1E7KVB8</accession>
<protein>
    <submittedName>
        <fullName evidence="2">Uncharacterized protein</fullName>
    </submittedName>
</protein>
<feature type="compositionally biased region" description="Low complexity" evidence="1">
    <location>
        <begin position="76"/>
        <end position="97"/>
    </location>
</feature>
<organism evidence="2 3">
    <name type="scientific">Streptomyces nanshensis</name>
    <dbReference type="NCBI Taxonomy" id="518642"/>
    <lineage>
        <taxon>Bacteria</taxon>
        <taxon>Bacillati</taxon>
        <taxon>Actinomycetota</taxon>
        <taxon>Actinomycetes</taxon>
        <taxon>Kitasatosporales</taxon>
        <taxon>Streptomycetaceae</taxon>
        <taxon>Streptomyces</taxon>
    </lineage>
</organism>